<gene>
    <name evidence="1" type="ORF">SAMN05660748_1023</name>
</gene>
<keyword evidence="2" id="KW-1185">Reference proteome</keyword>
<evidence type="ECO:0000313" key="1">
    <source>
        <dbReference type="EMBL" id="SOC47765.1"/>
    </source>
</evidence>
<dbReference type="AlphaFoldDB" id="A0A285V0T2"/>
<protein>
    <submittedName>
        <fullName evidence="1">Uncharacterized protein</fullName>
    </submittedName>
</protein>
<name>A0A285V0T2_9ACTN</name>
<accession>A0A285V0T2</accession>
<dbReference type="Proteomes" id="UP000219435">
    <property type="component" value="Unassembled WGS sequence"/>
</dbReference>
<dbReference type="RefSeq" id="WP_097193851.1">
    <property type="nucleotide sequence ID" value="NZ_OBQI01000001.1"/>
</dbReference>
<sequence length="66" mass="7283">MPWWMWLGISLAWVLLAFGAAVFLGASAKVVRMEEERAFPYRDDEVVDWADATSPDAADRGGRPAG</sequence>
<dbReference type="EMBL" id="OBQI01000001">
    <property type="protein sequence ID" value="SOC47765.1"/>
    <property type="molecule type" value="Genomic_DNA"/>
</dbReference>
<evidence type="ECO:0000313" key="2">
    <source>
        <dbReference type="Proteomes" id="UP000219435"/>
    </source>
</evidence>
<reference evidence="2" key="1">
    <citation type="submission" date="2017-08" db="EMBL/GenBank/DDBJ databases">
        <authorList>
            <person name="Varghese N."/>
            <person name="Submissions S."/>
        </authorList>
    </citation>
    <scope>NUCLEOTIDE SEQUENCE [LARGE SCALE GENOMIC DNA]</scope>
    <source>
        <strain evidence="2">DSM 4725</strain>
    </source>
</reference>
<organism evidence="1 2">
    <name type="scientific">Blastococcus aggregatus</name>
    <dbReference type="NCBI Taxonomy" id="38502"/>
    <lineage>
        <taxon>Bacteria</taxon>
        <taxon>Bacillati</taxon>
        <taxon>Actinomycetota</taxon>
        <taxon>Actinomycetes</taxon>
        <taxon>Geodermatophilales</taxon>
        <taxon>Geodermatophilaceae</taxon>
        <taxon>Blastococcus</taxon>
    </lineage>
</organism>
<proteinExistence type="predicted"/>